<reference evidence="2" key="1">
    <citation type="journal article" date="2021" name="Antonie Van Leeuwenhoek">
        <title>Draft genome and description of Waterburya agarophytonicola gen. nov. sp. nov. (Pleurocapsales, Cyanobacteria): a seaweed symbiont.</title>
        <authorList>
            <person name="Bonthond G."/>
            <person name="Shalygin S."/>
            <person name="Bayer T."/>
            <person name="Weinberger F."/>
        </authorList>
    </citation>
    <scope>NUCLEOTIDE SEQUENCE</scope>
    <source>
        <strain evidence="2">KI4</strain>
    </source>
</reference>
<gene>
    <name evidence="2" type="ORF">I4641_10080</name>
</gene>
<dbReference type="AlphaFoldDB" id="A0A964BQA2"/>
<sequence>MNNKLLTVLGCSSSIALSILGADAVNAKEYVFTAPELDREISQIPQRETDYPFADCSCDEYDAETAAELDREGDKAISLYGCDCAGCRNLVRNNSSETQPQS</sequence>
<comment type="caution">
    <text evidence="2">The sequence shown here is derived from an EMBL/GenBank/DDBJ whole genome shotgun (WGS) entry which is preliminary data.</text>
</comment>
<dbReference type="EMBL" id="JADWDC010000020">
    <property type="protein sequence ID" value="MCC0177324.1"/>
    <property type="molecule type" value="Genomic_DNA"/>
</dbReference>
<keyword evidence="1" id="KW-0732">Signal</keyword>
<dbReference type="RefSeq" id="WP_229640387.1">
    <property type="nucleotide sequence ID" value="NZ_JADWDC010000020.1"/>
</dbReference>
<protein>
    <submittedName>
        <fullName evidence="2">Uncharacterized protein</fullName>
    </submittedName>
</protein>
<feature type="signal peptide" evidence="1">
    <location>
        <begin position="1"/>
        <end position="27"/>
    </location>
</feature>
<proteinExistence type="predicted"/>
<keyword evidence="3" id="KW-1185">Reference proteome</keyword>
<evidence type="ECO:0000313" key="2">
    <source>
        <dbReference type="EMBL" id="MCC0177324.1"/>
    </source>
</evidence>
<evidence type="ECO:0000313" key="3">
    <source>
        <dbReference type="Proteomes" id="UP000729733"/>
    </source>
</evidence>
<evidence type="ECO:0000256" key="1">
    <source>
        <dbReference type="SAM" id="SignalP"/>
    </source>
</evidence>
<name>A0A964BQA2_9CYAN</name>
<organism evidence="2 3">
    <name type="scientific">Waterburya agarophytonicola KI4</name>
    <dbReference type="NCBI Taxonomy" id="2874699"/>
    <lineage>
        <taxon>Bacteria</taxon>
        <taxon>Bacillati</taxon>
        <taxon>Cyanobacteriota</taxon>
        <taxon>Cyanophyceae</taxon>
        <taxon>Pleurocapsales</taxon>
        <taxon>Hyellaceae</taxon>
        <taxon>Waterburya</taxon>
        <taxon>Waterburya agarophytonicola</taxon>
    </lineage>
</organism>
<accession>A0A964BQA2</accession>
<dbReference type="Proteomes" id="UP000729733">
    <property type="component" value="Unassembled WGS sequence"/>
</dbReference>
<feature type="chain" id="PRO_5038087740" evidence="1">
    <location>
        <begin position="28"/>
        <end position="102"/>
    </location>
</feature>